<feature type="domain" description="VOC" evidence="1">
    <location>
        <begin position="26"/>
        <end position="145"/>
    </location>
</feature>
<gene>
    <name evidence="2" type="ORF">BLIG_01241</name>
</gene>
<protein>
    <submittedName>
        <fullName evidence="2">Glyoxalase family protein</fullName>
    </submittedName>
</protein>
<dbReference type="Gene3D" id="3.10.180.10">
    <property type="entry name" value="2,3-Dihydroxybiphenyl 1,2-Dioxygenase, domain 1"/>
    <property type="match status" value="1"/>
</dbReference>
<reference evidence="2" key="1">
    <citation type="submission" date="2008-08" db="EMBL/GenBank/DDBJ databases">
        <title>Annotation of Bifidobacterium longum subsp. infantis CCUG 52486.</title>
        <authorList>
            <consortium name="The Broad Institute Genome Sequencing Platform"/>
            <person name="Gougoulias C."/>
            <person name="Tuohy K.M."/>
            <person name="Gibson G.R."/>
            <person name="Ward D."/>
            <person name="Mehta T."/>
            <person name="Young S."/>
            <person name="Jaffe D."/>
            <person name="Gnerre S."/>
            <person name="Berlin A."/>
            <person name="Heiman D."/>
            <person name="Hepburn T."/>
            <person name="Shea T."/>
            <person name="Sykes S."/>
            <person name="Alvarado L."/>
            <person name="Kodira C."/>
            <person name="Borodovsky M."/>
            <person name="Lander E."/>
            <person name="Galagan J."/>
            <person name="Nusbaum C."/>
            <person name="Birren B."/>
        </authorList>
    </citation>
    <scope>NUCLEOTIDE SEQUENCE [LARGE SCALE GENOMIC DNA]</scope>
    <source>
        <strain evidence="2">CCUG 52486</strain>
    </source>
</reference>
<dbReference type="EMBL" id="DS990241">
    <property type="protein sequence ID" value="EEQ55503.1"/>
    <property type="molecule type" value="Genomic_DNA"/>
</dbReference>
<dbReference type="Pfam" id="PF00903">
    <property type="entry name" value="Glyoxalase"/>
    <property type="match status" value="1"/>
</dbReference>
<dbReference type="SUPFAM" id="SSF54593">
    <property type="entry name" value="Glyoxalase/Bleomycin resistance protein/Dihydroxybiphenyl dioxygenase"/>
    <property type="match status" value="1"/>
</dbReference>
<dbReference type="PROSITE" id="PS51819">
    <property type="entry name" value="VOC"/>
    <property type="match status" value="1"/>
</dbReference>
<evidence type="ECO:0000313" key="2">
    <source>
        <dbReference type="EMBL" id="EEQ55503.1"/>
    </source>
</evidence>
<sequence length="146" mass="16381">MALPLYTGKAILFRGVTMSIRDTVTGVQHVGIPTTDLEGTIAYYERLGFECLGIYPNGEDRCTFLRLNNLTLEVWTMNPTPMENGAINHFALDSTDIEASFAEAQKLGLNFVEGSIQHIDTFWSNGIRYFNVLGPNHEVIEFCQIM</sequence>
<dbReference type="CDD" id="cd06587">
    <property type="entry name" value="VOC"/>
    <property type="match status" value="1"/>
</dbReference>
<dbReference type="AlphaFoldDB" id="C5EBV9"/>
<dbReference type="HOGENOM" id="CLU_046006_8_2_11"/>
<dbReference type="InterPro" id="IPR029068">
    <property type="entry name" value="Glyas_Bleomycin-R_OHBP_Dase"/>
</dbReference>
<proteinExistence type="predicted"/>
<name>C5EBV9_BIFLI</name>
<accession>C5EBV9</accession>
<evidence type="ECO:0000259" key="1">
    <source>
        <dbReference type="PROSITE" id="PS51819"/>
    </source>
</evidence>
<organism evidence="2">
    <name type="scientific">Bifidobacterium longum subsp. infantis CCUG 52486</name>
    <dbReference type="NCBI Taxonomy" id="537937"/>
    <lineage>
        <taxon>Bacteria</taxon>
        <taxon>Bacillati</taxon>
        <taxon>Actinomycetota</taxon>
        <taxon>Actinomycetes</taxon>
        <taxon>Bifidobacteriales</taxon>
        <taxon>Bifidobacteriaceae</taxon>
        <taxon>Bifidobacterium</taxon>
    </lineage>
</organism>
<dbReference type="Proteomes" id="UP000005084">
    <property type="component" value="Unassembled WGS sequence"/>
</dbReference>
<dbReference type="InterPro" id="IPR037523">
    <property type="entry name" value="VOC_core"/>
</dbReference>
<dbReference type="InterPro" id="IPR004360">
    <property type="entry name" value="Glyas_Fos-R_dOase_dom"/>
</dbReference>